<sequence>ALAEMAADHGPCPVDELGGDEENKVVTTPAYMLAQDIAQAASGIDKLVSRVLVLAE</sequence>
<feature type="region of interest" description="Disordered" evidence="1">
    <location>
        <begin position="1"/>
        <end position="20"/>
    </location>
</feature>
<name>A0A4Z0L1L8_SALET</name>
<dbReference type="AlphaFoldDB" id="A0A4Z0L1L8"/>
<comment type="caution">
    <text evidence="2">The sequence shown here is derived from an EMBL/GenBank/DDBJ whole genome shotgun (WGS) entry which is preliminary data.</text>
</comment>
<dbReference type="InterPro" id="IPR029062">
    <property type="entry name" value="Class_I_gatase-like"/>
</dbReference>
<feature type="non-terminal residue" evidence="2">
    <location>
        <position position="1"/>
    </location>
</feature>
<organism evidence="2 3">
    <name type="scientific">Salmonella enterica subsp. enterica serovar Poona</name>
    <dbReference type="NCBI Taxonomy" id="436295"/>
    <lineage>
        <taxon>Bacteria</taxon>
        <taxon>Pseudomonadati</taxon>
        <taxon>Pseudomonadota</taxon>
        <taxon>Gammaproteobacteria</taxon>
        <taxon>Enterobacterales</taxon>
        <taxon>Enterobacteriaceae</taxon>
        <taxon>Salmonella</taxon>
    </lineage>
</organism>
<evidence type="ECO:0000313" key="3">
    <source>
        <dbReference type="Proteomes" id="UP000298196"/>
    </source>
</evidence>
<dbReference type="Proteomes" id="UP000298196">
    <property type="component" value="Unassembled WGS sequence"/>
</dbReference>
<gene>
    <name evidence="2" type="ORF">C9F07_22585</name>
</gene>
<accession>A0A4Z0L1L8</accession>
<protein>
    <submittedName>
        <fullName evidence="2">Isoprenoid biosynthesis protein ElbB</fullName>
    </submittedName>
</protein>
<dbReference type="EMBL" id="PYKI01002303">
    <property type="protein sequence ID" value="TGD54387.1"/>
    <property type="molecule type" value="Genomic_DNA"/>
</dbReference>
<reference evidence="2 3" key="1">
    <citation type="submission" date="2018-03" db="EMBL/GenBank/DDBJ databases">
        <title>Non-Typhoidal Salmonella genome sequencing and assembly.</title>
        <authorList>
            <person name="Matchawe C."/>
        </authorList>
    </citation>
    <scope>NUCLEOTIDE SEQUENCE [LARGE SCALE GENOMIC DNA]</scope>
    <source>
        <strain evidence="2 3">22sa</strain>
    </source>
</reference>
<evidence type="ECO:0000256" key="1">
    <source>
        <dbReference type="SAM" id="MobiDB-lite"/>
    </source>
</evidence>
<evidence type="ECO:0000313" key="2">
    <source>
        <dbReference type="EMBL" id="TGD54387.1"/>
    </source>
</evidence>
<proteinExistence type="predicted"/>
<dbReference type="Gene3D" id="3.40.50.880">
    <property type="match status" value="1"/>
</dbReference>
<keyword evidence="3" id="KW-1185">Reference proteome</keyword>